<name>H6MWG5_GORPV</name>
<reference evidence="2 3" key="1">
    <citation type="journal article" date="2012" name="Appl. Environ. Microbiol.">
        <title>Involvement of two latex-clearing proteins during rubber degradation and insights into the subsequent degradation pathway revealed by the genome sequence of Gordonia polyisoprenivorans strain VH2.</title>
        <authorList>
            <person name="Hiessl S."/>
            <person name="Schuldes J."/>
            <person name="Thurmer A."/>
            <person name="Halbsguth T."/>
            <person name="Broker D."/>
            <person name="Angelov A."/>
            <person name="Liebl W."/>
            <person name="Daniel R."/>
            <person name="Steinbuchel A."/>
        </authorList>
    </citation>
    <scope>NUCLEOTIDE SEQUENCE [LARGE SCALE GENOMIC DNA]</scope>
    <source>
        <strain evidence="3">DSM 44266 / VH2</strain>
    </source>
</reference>
<feature type="region of interest" description="Disordered" evidence="1">
    <location>
        <begin position="28"/>
        <end position="49"/>
    </location>
</feature>
<feature type="region of interest" description="Disordered" evidence="1">
    <location>
        <begin position="73"/>
        <end position="117"/>
    </location>
</feature>
<sequence length="138" mass="15149">MTPAAAVYERAGAGVVWGQRSVMSSVLSEPLARHRDTRPRQSPPPLRCRPHFYAARAEGVRIGMTHPSRVICPRSRSRKRPQRASPDLVFAESTSPQGARGLRAPAGEGAPPIWPKATHPCRCARTHRRGRCRAVPSC</sequence>
<dbReference type="STRING" id="1112204.GPOL_c31550"/>
<evidence type="ECO:0000313" key="3">
    <source>
        <dbReference type="Proteomes" id="UP000009154"/>
    </source>
</evidence>
<gene>
    <name evidence="2" type="ordered locus">GPOL_c31550</name>
</gene>
<accession>H6MWG5</accession>
<organism evidence="2 3">
    <name type="scientific">Gordonia polyisoprenivorans (strain DSM 44266 / VH2)</name>
    <dbReference type="NCBI Taxonomy" id="1112204"/>
    <lineage>
        <taxon>Bacteria</taxon>
        <taxon>Bacillati</taxon>
        <taxon>Actinomycetota</taxon>
        <taxon>Actinomycetes</taxon>
        <taxon>Mycobacteriales</taxon>
        <taxon>Gordoniaceae</taxon>
        <taxon>Gordonia</taxon>
    </lineage>
</organism>
<proteinExistence type="predicted"/>
<dbReference type="KEGG" id="gpo:GPOL_c31550"/>
<evidence type="ECO:0000313" key="2">
    <source>
        <dbReference type="EMBL" id="AFA74170.1"/>
    </source>
</evidence>
<evidence type="ECO:0000256" key="1">
    <source>
        <dbReference type="SAM" id="MobiDB-lite"/>
    </source>
</evidence>
<dbReference type="HOGENOM" id="CLU_1852354_0_0_11"/>
<keyword evidence="3" id="KW-1185">Reference proteome</keyword>
<dbReference type="Proteomes" id="UP000009154">
    <property type="component" value="Chromosome"/>
</dbReference>
<protein>
    <submittedName>
        <fullName evidence="2">Uncharacterized protein</fullName>
    </submittedName>
</protein>
<dbReference type="AlphaFoldDB" id="H6MWG5"/>
<dbReference type="EMBL" id="CP003119">
    <property type="protein sequence ID" value="AFA74170.1"/>
    <property type="molecule type" value="Genomic_DNA"/>
</dbReference>